<feature type="compositionally biased region" description="Basic and acidic residues" evidence="1">
    <location>
        <begin position="106"/>
        <end position="125"/>
    </location>
</feature>
<dbReference type="InterPro" id="IPR036869">
    <property type="entry name" value="J_dom_sf"/>
</dbReference>
<dbReference type="CDD" id="cd06257">
    <property type="entry name" value="DnaJ"/>
    <property type="match status" value="1"/>
</dbReference>
<reference evidence="3" key="1">
    <citation type="submission" date="2018-06" db="EMBL/GenBank/DDBJ databases">
        <authorList>
            <person name="Zhirakovskaya E."/>
        </authorList>
    </citation>
    <scope>NUCLEOTIDE SEQUENCE</scope>
</reference>
<evidence type="ECO:0000259" key="2">
    <source>
        <dbReference type="PROSITE" id="PS50076"/>
    </source>
</evidence>
<dbReference type="Pfam" id="PF00226">
    <property type="entry name" value="DnaJ"/>
    <property type="match status" value="1"/>
</dbReference>
<feature type="domain" description="J" evidence="2">
    <location>
        <begin position="9"/>
        <end position="70"/>
    </location>
</feature>
<dbReference type="SMART" id="SM00271">
    <property type="entry name" value="DnaJ"/>
    <property type="match status" value="1"/>
</dbReference>
<proteinExistence type="predicted"/>
<feature type="compositionally biased region" description="Basic and acidic residues" evidence="1">
    <location>
        <begin position="158"/>
        <end position="167"/>
    </location>
</feature>
<dbReference type="InterPro" id="IPR001623">
    <property type="entry name" value="DnaJ_domain"/>
</dbReference>
<dbReference type="SUPFAM" id="SSF46565">
    <property type="entry name" value="Chaperone J-domain"/>
    <property type="match status" value="1"/>
</dbReference>
<name>A0A3B0XS06_9ZZZZ</name>
<dbReference type="PROSITE" id="PS50076">
    <property type="entry name" value="DNAJ_2"/>
    <property type="match status" value="1"/>
</dbReference>
<evidence type="ECO:0000313" key="3">
    <source>
        <dbReference type="EMBL" id="VAW65982.1"/>
    </source>
</evidence>
<gene>
    <name evidence="3" type="ORF">MNBD_GAMMA09-246</name>
</gene>
<protein>
    <recommendedName>
        <fullName evidence="2">J domain-containing protein</fullName>
    </recommendedName>
</protein>
<sequence length="272" mass="30966">MNKIYTFKDSYRILGQNPSCEWSELRKSYKKLIHLWHPDRFPENSTEKEVANEKIKAINIAYNQIHAYYRENNALPSIETTENAPQSGHPIRAKNDEAVSAGAKPGPERPKTNRPASKPEGRSKPSVESAWRPSYGIAIACFSLVAFYFIYTNSTEQHPHTPDDTQAHKSHYSSAPVTDSPVYADQDLDADEEKISDRKIDKKISDRSKHDAYFTYGDSIGKVITAQGVPDRTDGDVWYYGQSEVHFKRGQVTHWIRKAGPPLKTRLNIETR</sequence>
<dbReference type="PRINTS" id="PR00625">
    <property type="entry name" value="JDOMAIN"/>
</dbReference>
<feature type="region of interest" description="Disordered" evidence="1">
    <location>
        <begin position="158"/>
        <end position="185"/>
    </location>
</feature>
<evidence type="ECO:0000256" key="1">
    <source>
        <dbReference type="SAM" id="MobiDB-lite"/>
    </source>
</evidence>
<dbReference type="AlphaFoldDB" id="A0A3B0XS06"/>
<organism evidence="3">
    <name type="scientific">hydrothermal vent metagenome</name>
    <dbReference type="NCBI Taxonomy" id="652676"/>
    <lineage>
        <taxon>unclassified sequences</taxon>
        <taxon>metagenomes</taxon>
        <taxon>ecological metagenomes</taxon>
    </lineage>
</organism>
<dbReference type="Gene3D" id="1.10.287.110">
    <property type="entry name" value="DnaJ domain"/>
    <property type="match status" value="1"/>
</dbReference>
<feature type="region of interest" description="Disordered" evidence="1">
    <location>
        <begin position="97"/>
        <end position="129"/>
    </location>
</feature>
<dbReference type="EMBL" id="UOFI01000071">
    <property type="protein sequence ID" value="VAW65982.1"/>
    <property type="molecule type" value="Genomic_DNA"/>
</dbReference>
<accession>A0A3B0XS06</accession>